<accession>A0AAJ0HW51</accession>
<evidence type="ECO:0000256" key="1">
    <source>
        <dbReference type="SAM" id="MobiDB-lite"/>
    </source>
</evidence>
<comment type="caution">
    <text evidence="2">The sequence shown here is derived from an EMBL/GenBank/DDBJ whole genome shotgun (WGS) entry which is preliminary data.</text>
</comment>
<protein>
    <submittedName>
        <fullName evidence="2">Uncharacterized protein</fullName>
    </submittedName>
</protein>
<evidence type="ECO:0000313" key="3">
    <source>
        <dbReference type="Proteomes" id="UP001275084"/>
    </source>
</evidence>
<evidence type="ECO:0000313" key="2">
    <source>
        <dbReference type="EMBL" id="KAK3363699.1"/>
    </source>
</evidence>
<sequence length="323" mass="35909">MDALPAADGAALAEHVKKSESAEAGIQDDIPDINDGTDDDVNNNEQYLPFRSVRDFFARVNACTEETFLIVSPVSAAEYEAVSKSRERRGLKFRMDFWDGVELWVTVHASGVHEVLHRYLDDNIRDRIVLMGLGNNWKAVGSTTFNANRSGSEGDSSRKPPSQRRFPTAWPTLVIEGGYSQSMRKLRHKARWWLKTSNFEVKIVLLAKFLPISKTILVEKWVGAPAQASLPASLPNVTTRARQQLLNAQALVPSQVQAITIKPLPGVNPRQTPSPNSFQVVRSPLVLEFSLLFLRQPGPGEGDVFLGSQLFQNFAAAVWEEVE</sequence>
<feature type="compositionally biased region" description="Acidic residues" evidence="1">
    <location>
        <begin position="29"/>
        <end position="38"/>
    </location>
</feature>
<reference evidence="2" key="2">
    <citation type="submission" date="2023-06" db="EMBL/GenBank/DDBJ databases">
        <authorList>
            <consortium name="Lawrence Berkeley National Laboratory"/>
            <person name="Haridas S."/>
            <person name="Hensen N."/>
            <person name="Bonometti L."/>
            <person name="Westerberg I."/>
            <person name="Brannstrom I.O."/>
            <person name="Guillou S."/>
            <person name="Cros-Aarteil S."/>
            <person name="Calhoun S."/>
            <person name="Kuo A."/>
            <person name="Mondo S."/>
            <person name="Pangilinan J."/>
            <person name="Riley R."/>
            <person name="Labutti K."/>
            <person name="Andreopoulos B."/>
            <person name="Lipzen A."/>
            <person name="Chen C."/>
            <person name="Yanf M."/>
            <person name="Daum C."/>
            <person name="Ng V."/>
            <person name="Clum A."/>
            <person name="Steindorff A."/>
            <person name="Ohm R."/>
            <person name="Martin F."/>
            <person name="Silar P."/>
            <person name="Natvig D."/>
            <person name="Lalanne C."/>
            <person name="Gautier V."/>
            <person name="Ament-Velasquez S.L."/>
            <person name="Kruys A."/>
            <person name="Hutchinson M.I."/>
            <person name="Powell A.J."/>
            <person name="Barry K."/>
            <person name="Miller A.N."/>
            <person name="Grigoriev I.V."/>
            <person name="Debuchy R."/>
            <person name="Gladieux P."/>
            <person name="Thoren M.H."/>
            <person name="Johannesson H."/>
        </authorList>
    </citation>
    <scope>NUCLEOTIDE SEQUENCE</scope>
    <source>
        <strain evidence="2">CBS 955.72</strain>
    </source>
</reference>
<dbReference type="EMBL" id="JAUIQD010000001">
    <property type="protein sequence ID" value="KAK3363699.1"/>
    <property type="molecule type" value="Genomic_DNA"/>
</dbReference>
<name>A0AAJ0HW51_9PEZI</name>
<organism evidence="2 3">
    <name type="scientific">Lasiosphaeria hispida</name>
    <dbReference type="NCBI Taxonomy" id="260671"/>
    <lineage>
        <taxon>Eukaryota</taxon>
        <taxon>Fungi</taxon>
        <taxon>Dikarya</taxon>
        <taxon>Ascomycota</taxon>
        <taxon>Pezizomycotina</taxon>
        <taxon>Sordariomycetes</taxon>
        <taxon>Sordariomycetidae</taxon>
        <taxon>Sordariales</taxon>
        <taxon>Lasiosphaeriaceae</taxon>
        <taxon>Lasiosphaeria</taxon>
    </lineage>
</organism>
<dbReference type="Proteomes" id="UP001275084">
    <property type="component" value="Unassembled WGS sequence"/>
</dbReference>
<dbReference type="AlphaFoldDB" id="A0AAJ0HW51"/>
<gene>
    <name evidence="2" type="ORF">B0T25DRAFT_492680</name>
</gene>
<feature type="region of interest" description="Disordered" evidence="1">
    <location>
        <begin position="144"/>
        <end position="166"/>
    </location>
</feature>
<feature type="compositionally biased region" description="Polar residues" evidence="1">
    <location>
        <begin position="144"/>
        <end position="154"/>
    </location>
</feature>
<reference evidence="2" key="1">
    <citation type="journal article" date="2023" name="Mol. Phylogenet. Evol.">
        <title>Genome-scale phylogeny and comparative genomics of the fungal order Sordariales.</title>
        <authorList>
            <person name="Hensen N."/>
            <person name="Bonometti L."/>
            <person name="Westerberg I."/>
            <person name="Brannstrom I.O."/>
            <person name="Guillou S."/>
            <person name="Cros-Aarteil S."/>
            <person name="Calhoun S."/>
            <person name="Haridas S."/>
            <person name="Kuo A."/>
            <person name="Mondo S."/>
            <person name="Pangilinan J."/>
            <person name="Riley R."/>
            <person name="LaButti K."/>
            <person name="Andreopoulos B."/>
            <person name="Lipzen A."/>
            <person name="Chen C."/>
            <person name="Yan M."/>
            <person name="Daum C."/>
            <person name="Ng V."/>
            <person name="Clum A."/>
            <person name="Steindorff A."/>
            <person name="Ohm R.A."/>
            <person name="Martin F."/>
            <person name="Silar P."/>
            <person name="Natvig D.O."/>
            <person name="Lalanne C."/>
            <person name="Gautier V."/>
            <person name="Ament-Velasquez S.L."/>
            <person name="Kruys A."/>
            <person name="Hutchinson M.I."/>
            <person name="Powell A.J."/>
            <person name="Barry K."/>
            <person name="Miller A.N."/>
            <person name="Grigoriev I.V."/>
            <person name="Debuchy R."/>
            <person name="Gladieux P."/>
            <person name="Hiltunen Thoren M."/>
            <person name="Johannesson H."/>
        </authorList>
    </citation>
    <scope>NUCLEOTIDE SEQUENCE</scope>
    <source>
        <strain evidence="2">CBS 955.72</strain>
    </source>
</reference>
<keyword evidence="3" id="KW-1185">Reference proteome</keyword>
<proteinExistence type="predicted"/>
<feature type="region of interest" description="Disordered" evidence="1">
    <location>
        <begin position="18"/>
        <end position="38"/>
    </location>
</feature>